<gene>
    <name evidence="1" type="ORF">CCHLO57077_00013183</name>
</gene>
<feature type="non-terminal residue" evidence="1">
    <location>
        <position position="117"/>
    </location>
</feature>
<protein>
    <submittedName>
        <fullName evidence="1">Uncharacterized protein</fullName>
    </submittedName>
</protein>
<dbReference type="EMBL" id="CABFNP030000812">
    <property type="protein sequence ID" value="CAI6088066.1"/>
    <property type="molecule type" value="Genomic_DNA"/>
</dbReference>
<evidence type="ECO:0000313" key="1">
    <source>
        <dbReference type="EMBL" id="CAI6088066.1"/>
    </source>
</evidence>
<keyword evidence="2" id="KW-1185">Reference proteome</keyword>
<organism evidence="1 2">
    <name type="scientific">Clonostachys chloroleuca</name>
    <dbReference type="NCBI Taxonomy" id="1926264"/>
    <lineage>
        <taxon>Eukaryota</taxon>
        <taxon>Fungi</taxon>
        <taxon>Dikarya</taxon>
        <taxon>Ascomycota</taxon>
        <taxon>Pezizomycotina</taxon>
        <taxon>Sordariomycetes</taxon>
        <taxon>Hypocreomycetidae</taxon>
        <taxon>Hypocreales</taxon>
        <taxon>Bionectriaceae</taxon>
        <taxon>Clonostachys</taxon>
    </lineage>
</organism>
<dbReference type="AlphaFoldDB" id="A0AA35PZ17"/>
<name>A0AA35PZ17_9HYPO</name>
<comment type="caution">
    <text evidence="1">The sequence shown here is derived from an EMBL/GenBank/DDBJ whole genome shotgun (WGS) entry which is preliminary data.</text>
</comment>
<accession>A0AA35PZ17</accession>
<dbReference type="Proteomes" id="UP001160390">
    <property type="component" value="Unassembled WGS sequence"/>
</dbReference>
<evidence type="ECO:0000313" key="2">
    <source>
        <dbReference type="Proteomes" id="UP001160390"/>
    </source>
</evidence>
<reference evidence="1" key="1">
    <citation type="submission" date="2023-01" db="EMBL/GenBank/DDBJ databases">
        <authorList>
            <person name="Piombo E."/>
        </authorList>
    </citation>
    <scope>NUCLEOTIDE SEQUENCE</scope>
</reference>
<sequence>MLSSLAARHGIKLPSDDLAFTSPGSLLPLTASDFEVLTYEHLKKAYAQTVCLTDVFFDPQVPITQGASYQTGMNTTRERTARDFPQEAFDLSMASWENLHGIPLREAGAPTTGRWVS</sequence>
<proteinExistence type="predicted"/>